<evidence type="ECO:0000313" key="2">
    <source>
        <dbReference type="EMBL" id="MDN4523614.1"/>
    </source>
</evidence>
<organism evidence="2 3">
    <name type="scientific">Fictibacillus fluitans</name>
    <dbReference type="NCBI Taxonomy" id="3058422"/>
    <lineage>
        <taxon>Bacteria</taxon>
        <taxon>Bacillati</taxon>
        <taxon>Bacillota</taxon>
        <taxon>Bacilli</taxon>
        <taxon>Bacillales</taxon>
        <taxon>Fictibacillaceae</taxon>
        <taxon>Fictibacillus</taxon>
    </lineage>
</organism>
<keyword evidence="3" id="KW-1185">Reference proteome</keyword>
<protein>
    <submittedName>
        <fullName evidence="2">Uncharacterized protein</fullName>
    </submittedName>
</protein>
<evidence type="ECO:0000256" key="1">
    <source>
        <dbReference type="SAM" id="MobiDB-lite"/>
    </source>
</evidence>
<evidence type="ECO:0000313" key="3">
    <source>
        <dbReference type="Proteomes" id="UP001172721"/>
    </source>
</evidence>
<accession>A0ABT8HS89</accession>
<dbReference type="Proteomes" id="UP001172721">
    <property type="component" value="Unassembled WGS sequence"/>
</dbReference>
<reference evidence="2" key="1">
    <citation type="submission" date="2023-07" db="EMBL/GenBank/DDBJ databases">
        <title>Fictibacillus sp. isolated from freshwater pond.</title>
        <authorList>
            <person name="Kirdat K."/>
            <person name="Bhat A."/>
            <person name="Mourya A."/>
            <person name="Yadav A."/>
        </authorList>
    </citation>
    <scope>NUCLEOTIDE SEQUENCE</scope>
    <source>
        <strain evidence="2">NE201</strain>
    </source>
</reference>
<dbReference type="EMBL" id="JAUHTR010000001">
    <property type="protein sequence ID" value="MDN4523614.1"/>
    <property type="molecule type" value="Genomic_DNA"/>
</dbReference>
<comment type="caution">
    <text evidence="2">The sequence shown here is derived from an EMBL/GenBank/DDBJ whole genome shotgun (WGS) entry which is preliminary data.</text>
</comment>
<dbReference type="RefSeq" id="WP_301164632.1">
    <property type="nucleotide sequence ID" value="NZ_JAUHTR010000001.1"/>
</dbReference>
<name>A0ABT8HS89_9BACL</name>
<gene>
    <name evidence="2" type="ORF">QYB97_03975</name>
</gene>
<feature type="compositionally biased region" description="Basic and acidic residues" evidence="1">
    <location>
        <begin position="1"/>
        <end position="15"/>
    </location>
</feature>
<feature type="region of interest" description="Disordered" evidence="1">
    <location>
        <begin position="1"/>
        <end position="40"/>
    </location>
</feature>
<sequence>MDKSQIRKLYQERQKEKTKKAANQPSLIEPQKPKKGCKTCGKVTWKPKKIQ</sequence>
<proteinExistence type="predicted"/>